<keyword evidence="2" id="KW-1185">Reference proteome</keyword>
<dbReference type="OrthoDB" id="1912710at2"/>
<gene>
    <name evidence="1" type="ORF">CBW42_02810</name>
</gene>
<proteinExistence type="predicted"/>
<reference evidence="1 2" key="1">
    <citation type="submission" date="2017-05" db="EMBL/GenBank/DDBJ databases">
        <title>Butyricicoccus porcorum sp. nov. a butyrate-producing bacterium from the swine intestinal tract.</title>
        <authorList>
            <person name="Trachsel J."/>
            <person name="Humphrey S."/>
            <person name="Allen H.K."/>
        </authorList>
    </citation>
    <scope>NUCLEOTIDE SEQUENCE [LARGE SCALE GENOMIC DNA]</scope>
    <source>
        <strain evidence="1">BB10</strain>
    </source>
</reference>
<dbReference type="EMBL" id="NHOC01000002">
    <property type="protein sequence ID" value="OUM21517.1"/>
    <property type="molecule type" value="Genomic_DNA"/>
</dbReference>
<comment type="caution">
    <text evidence="1">The sequence shown here is derived from an EMBL/GenBank/DDBJ whole genome shotgun (WGS) entry which is preliminary data.</text>
</comment>
<name>A0A252F6W2_9FIRM</name>
<accession>A0A252F6W2</accession>
<dbReference type="Proteomes" id="UP000194903">
    <property type="component" value="Unassembled WGS sequence"/>
</dbReference>
<dbReference type="RefSeq" id="WP_087017542.1">
    <property type="nucleotide sequence ID" value="NZ_CP178353.1"/>
</dbReference>
<evidence type="ECO:0000313" key="2">
    <source>
        <dbReference type="Proteomes" id="UP000194903"/>
    </source>
</evidence>
<evidence type="ECO:0000313" key="1">
    <source>
        <dbReference type="EMBL" id="OUM21517.1"/>
    </source>
</evidence>
<organism evidence="1 2">
    <name type="scientific">Butyricicoccus porcorum</name>
    <dbReference type="NCBI Taxonomy" id="1945634"/>
    <lineage>
        <taxon>Bacteria</taxon>
        <taxon>Bacillati</taxon>
        <taxon>Bacillota</taxon>
        <taxon>Clostridia</taxon>
        <taxon>Eubacteriales</taxon>
        <taxon>Butyricicoccaceae</taxon>
        <taxon>Butyricicoccus</taxon>
    </lineage>
</organism>
<protein>
    <submittedName>
        <fullName evidence="1">Uncharacterized protein</fullName>
    </submittedName>
</protein>
<dbReference type="AlphaFoldDB" id="A0A252F6W2"/>
<sequence>MKRIKAACLLQTVHFLLKEDMPHDAAMTAVKGEVAQYKAQLDRSNTKYQITEETTQPDGSIVIKIRKQYNHHDTGDYIS</sequence>